<evidence type="ECO:0000259" key="11">
    <source>
        <dbReference type="PROSITE" id="PS51379"/>
    </source>
</evidence>
<evidence type="ECO:0000256" key="9">
    <source>
        <dbReference type="ARBA" id="ARBA00023136"/>
    </source>
</evidence>
<dbReference type="InterPro" id="IPR012832">
    <property type="entry name" value="RDH"/>
</dbReference>
<dbReference type="PROSITE" id="PS00198">
    <property type="entry name" value="4FE4S_FER_1"/>
    <property type="match status" value="1"/>
</dbReference>
<dbReference type="InterPro" id="IPR006311">
    <property type="entry name" value="TAT_signal"/>
</dbReference>
<dbReference type="Proteomes" id="UP000185934">
    <property type="component" value="Chromosome"/>
</dbReference>
<dbReference type="InterPro" id="IPR017900">
    <property type="entry name" value="4Fe4S_Fe_S_CS"/>
</dbReference>
<comment type="cofactor">
    <cofactor evidence="10">
        <name>corrinoid</name>
        <dbReference type="ChEBI" id="CHEBI:33913"/>
    </cofactor>
</comment>
<keyword evidence="2" id="KW-1003">Cell membrane</keyword>
<dbReference type="EMBL" id="CP018258">
    <property type="protein sequence ID" value="APV44923.1"/>
    <property type="molecule type" value="Genomic_DNA"/>
</dbReference>
<keyword evidence="5" id="KW-0732">Signal</keyword>
<reference evidence="13" key="1">
    <citation type="submission" date="2016-11" db="EMBL/GenBank/DDBJ databases">
        <title>Dehalogenimonas formicexedens sp. nov., a chlorinated alkane respiring bacterium isolated from contaminated groundwater.</title>
        <authorList>
            <person name="Key T.A."/>
            <person name="Bowman K.S."/>
            <person name="Lee I."/>
            <person name="Chun J."/>
            <person name="Albuquerque L."/>
            <person name="da Costa M.S."/>
            <person name="Rainey F.A."/>
            <person name="Moe W.M."/>
        </authorList>
    </citation>
    <scope>NUCLEOTIDE SEQUENCE [LARGE SCALE GENOMIC DNA]</scope>
    <source>
        <strain evidence="13">NSZ-14</strain>
    </source>
</reference>
<keyword evidence="3" id="KW-0004">4Fe-4S</keyword>
<sequence>MSRFHSSVSRRDFMKGLGLAGVGVGAAAAAAPVFHDLDELSSSVNQSHPWWVKDLEHENPAVEIDWDTFKPFDNKKNPMPSITPSAQAANKVRDDDLQIPAFANKTPGDSLRDYAFGTGSSFIGPDAPWDGPAGAALPANAKGVAWSDTPENNLQMMRAALHTYGAVLTGALEVSDKTSRIFDASGFVFDDSAIGTQDSSKVYHIPKKAKYMLTFAVKQNYIQSLHLLREDSSYRGGYGTKLQLGNQAIGHAYSNSSQVGYMAMRMVKTLGYGAYKAGVRANVPLGVFSGFGEQARSTHLMTPRYGLMVRYTNYFFTDLPLAATPPIDFGAHAFCNTCKRCAERCPSESISLEGDRSWDTISPGNRGGFKGWFMNWQTCIDFGSPGACGNCQATCPFNHPSDGVIHPIVRSTAATTALFDPFFASMDRVFDYAKAKTPDELEAWWSRDLDNWKADTTLGAGKSMW</sequence>
<keyword evidence="9" id="KW-0472">Membrane</keyword>
<keyword evidence="4" id="KW-0479">Metal-binding</keyword>
<organism evidence="12 13">
    <name type="scientific">Dehalogenimonas formicexedens</name>
    <dbReference type="NCBI Taxonomy" id="1839801"/>
    <lineage>
        <taxon>Bacteria</taxon>
        <taxon>Bacillati</taxon>
        <taxon>Chloroflexota</taxon>
        <taxon>Dehalococcoidia</taxon>
        <taxon>Dehalococcoidales</taxon>
        <taxon>Dehalococcoidaceae</taxon>
        <taxon>Dehalogenimonas</taxon>
    </lineage>
</organism>
<evidence type="ECO:0000256" key="2">
    <source>
        <dbReference type="ARBA" id="ARBA00022475"/>
    </source>
</evidence>
<dbReference type="PANTHER" id="PTHR42827">
    <property type="entry name" value="IRON-SULFUR CLUSTER-BINDING PROTEIN-RELATED"/>
    <property type="match status" value="1"/>
</dbReference>
<name>A0A1P8F907_9CHLR</name>
<dbReference type="GO" id="GO:0046872">
    <property type="term" value="F:metal ion binding"/>
    <property type="evidence" value="ECO:0007669"/>
    <property type="project" value="UniProtKB-KW"/>
</dbReference>
<gene>
    <name evidence="12" type="ORF">Dform_01602</name>
</gene>
<dbReference type="STRING" id="1839801.Dform_01602"/>
<dbReference type="AlphaFoldDB" id="A0A1P8F907"/>
<keyword evidence="8" id="KW-0411">Iron-sulfur</keyword>
<dbReference type="GO" id="GO:0005886">
    <property type="term" value="C:plasma membrane"/>
    <property type="evidence" value="ECO:0007669"/>
    <property type="project" value="UniProtKB-SubCell"/>
</dbReference>
<dbReference type="Pfam" id="PF13484">
    <property type="entry name" value="Fer4_16"/>
    <property type="match status" value="1"/>
</dbReference>
<evidence type="ECO:0000256" key="8">
    <source>
        <dbReference type="ARBA" id="ARBA00023014"/>
    </source>
</evidence>
<evidence type="ECO:0000256" key="6">
    <source>
        <dbReference type="ARBA" id="ARBA00022737"/>
    </source>
</evidence>
<dbReference type="NCBIfam" id="TIGR01409">
    <property type="entry name" value="TAT_signal_seq"/>
    <property type="match status" value="1"/>
</dbReference>
<protein>
    <submittedName>
        <fullName evidence="12">Reductive dehalogenase</fullName>
    </submittedName>
</protein>
<dbReference type="SUPFAM" id="SSF54862">
    <property type="entry name" value="4Fe-4S ferredoxins"/>
    <property type="match status" value="1"/>
</dbReference>
<dbReference type="PROSITE" id="PS51318">
    <property type="entry name" value="TAT"/>
    <property type="match status" value="1"/>
</dbReference>
<accession>A0A1P8F907</accession>
<dbReference type="NCBIfam" id="TIGR02486">
    <property type="entry name" value="RDH"/>
    <property type="match status" value="1"/>
</dbReference>
<dbReference type="InterPro" id="IPR019546">
    <property type="entry name" value="TAT_signal_bac_arc"/>
</dbReference>
<comment type="subcellular location">
    <subcellularLocation>
        <location evidence="1">Cell membrane</location>
    </subcellularLocation>
</comment>
<dbReference type="InterPro" id="IPR017896">
    <property type="entry name" value="4Fe4S_Fe-S-bd"/>
</dbReference>
<keyword evidence="7" id="KW-0408">Iron</keyword>
<dbReference type="Gene3D" id="3.30.70.20">
    <property type="match status" value="1"/>
</dbReference>
<evidence type="ECO:0000256" key="10">
    <source>
        <dbReference type="ARBA" id="ARBA00029374"/>
    </source>
</evidence>
<dbReference type="PANTHER" id="PTHR42827:SF1">
    <property type="entry name" value="IRON-SULFUR CLUSTER-BINDING PROTEIN"/>
    <property type="match status" value="1"/>
</dbReference>
<dbReference type="PROSITE" id="PS51379">
    <property type="entry name" value="4FE4S_FER_2"/>
    <property type="match status" value="1"/>
</dbReference>
<dbReference type="OrthoDB" id="143669at2"/>
<evidence type="ECO:0000313" key="12">
    <source>
        <dbReference type="EMBL" id="APV44923.1"/>
    </source>
</evidence>
<evidence type="ECO:0000256" key="1">
    <source>
        <dbReference type="ARBA" id="ARBA00004236"/>
    </source>
</evidence>
<evidence type="ECO:0000313" key="13">
    <source>
        <dbReference type="Proteomes" id="UP000185934"/>
    </source>
</evidence>
<evidence type="ECO:0000256" key="4">
    <source>
        <dbReference type="ARBA" id="ARBA00022723"/>
    </source>
</evidence>
<keyword evidence="6" id="KW-0677">Repeat</keyword>
<keyword evidence="13" id="KW-1185">Reference proteome</keyword>
<evidence type="ECO:0000256" key="5">
    <source>
        <dbReference type="ARBA" id="ARBA00022729"/>
    </source>
</evidence>
<proteinExistence type="predicted"/>
<dbReference type="GO" id="GO:0051539">
    <property type="term" value="F:4 iron, 4 sulfur cluster binding"/>
    <property type="evidence" value="ECO:0007669"/>
    <property type="project" value="UniProtKB-KW"/>
</dbReference>
<evidence type="ECO:0000256" key="7">
    <source>
        <dbReference type="ARBA" id="ARBA00023004"/>
    </source>
</evidence>
<feature type="domain" description="4Fe-4S ferredoxin-type" evidence="11">
    <location>
        <begin position="323"/>
        <end position="355"/>
    </location>
</feature>
<dbReference type="KEGG" id="dfo:Dform_01602"/>
<evidence type="ECO:0000256" key="3">
    <source>
        <dbReference type="ARBA" id="ARBA00022485"/>
    </source>
</evidence>
<dbReference type="RefSeq" id="WP_076004532.1">
    <property type="nucleotide sequence ID" value="NZ_CP018258.1"/>
</dbReference>